<keyword evidence="3" id="KW-1185">Reference proteome</keyword>
<feature type="region of interest" description="Disordered" evidence="1">
    <location>
        <begin position="24"/>
        <end position="79"/>
    </location>
</feature>
<accession>F8Q6J7</accession>
<name>F8Q6J7_SERL3</name>
<dbReference type="Proteomes" id="UP000008063">
    <property type="component" value="Unassembled WGS sequence"/>
</dbReference>
<dbReference type="HOGENOM" id="CLU_990994_0_0_1"/>
<feature type="compositionally biased region" description="Polar residues" evidence="1">
    <location>
        <begin position="24"/>
        <end position="43"/>
    </location>
</feature>
<dbReference type="STRING" id="936435.F8Q6J7"/>
<feature type="region of interest" description="Disordered" evidence="1">
    <location>
        <begin position="271"/>
        <end position="290"/>
    </location>
</feature>
<gene>
    <name evidence="2" type="ORF">SERLA73DRAFT_76216</name>
</gene>
<dbReference type="InParanoid" id="F8Q6J7"/>
<evidence type="ECO:0008006" key="4">
    <source>
        <dbReference type="Google" id="ProtNLM"/>
    </source>
</evidence>
<proteinExistence type="predicted"/>
<organism evidence="3">
    <name type="scientific">Serpula lacrymans var. lacrymans (strain S7.3)</name>
    <name type="common">Dry rot fungus</name>
    <dbReference type="NCBI Taxonomy" id="936435"/>
    <lineage>
        <taxon>Eukaryota</taxon>
        <taxon>Fungi</taxon>
        <taxon>Dikarya</taxon>
        <taxon>Basidiomycota</taxon>
        <taxon>Agaricomycotina</taxon>
        <taxon>Agaricomycetes</taxon>
        <taxon>Agaricomycetidae</taxon>
        <taxon>Boletales</taxon>
        <taxon>Coniophorineae</taxon>
        <taxon>Serpulaceae</taxon>
        <taxon>Serpula</taxon>
    </lineage>
</organism>
<protein>
    <recommendedName>
        <fullName evidence="4">Peptidase A2 domain-containing protein</fullName>
    </recommendedName>
</protein>
<evidence type="ECO:0000313" key="3">
    <source>
        <dbReference type="Proteomes" id="UP000008063"/>
    </source>
</evidence>
<dbReference type="AlphaFoldDB" id="F8Q6J7"/>
<evidence type="ECO:0000256" key="1">
    <source>
        <dbReference type="SAM" id="MobiDB-lite"/>
    </source>
</evidence>
<feature type="compositionally biased region" description="Polar residues" evidence="1">
    <location>
        <begin position="53"/>
        <end position="79"/>
    </location>
</feature>
<dbReference type="EMBL" id="GL945484">
    <property type="protein sequence ID" value="EGN96235.1"/>
    <property type="molecule type" value="Genomic_DNA"/>
</dbReference>
<reference evidence="3" key="1">
    <citation type="journal article" date="2011" name="Science">
        <title>The plant cell wall-decomposing machinery underlies the functional diversity of forest fungi.</title>
        <authorList>
            <person name="Eastwood D.C."/>
            <person name="Floudas D."/>
            <person name="Binder M."/>
            <person name="Majcherczyk A."/>
            <person name="Schneider P."/>
            <person name="Aerts A."/>
            <person name="Asiegbu F.O."/>
            <person name="Baker S.E."/>
            <person name="Barry K."/>
            <person name="Bendiksby M."/>
            <person name="Blumentritt M."/>
            <person name="Coutinho P.M."/>
            <person name="Cullen D."/>
            <person name="de Vries R.P."/>
            <person name="Gathman A."/>
            <person name="Goodell B."/>
            <person name="Henrissat B."/>
            <person name="Ihrmark K."/>
            <person name="Kauserud H."/>
            <person name="Kohler A."/>
            <person name="LaButti K."/>
            <person name="Lapidus A."/>
            <person name="Lavin J.L."/>
            <person name="Lee Y.-H."/>
            <person name="Lindquist E."/>
            <person name="Lilly W."/>
            <person name="Lucas S."/>
            <person name="Morin E."/>
            <person name="Murat C."/>
            <person name="Oguiza J.A."/>
            <person name="Park J."/>
            <person name="Pisabarro A.G."/>
            <person name="Riley R."/>
            <person name="Rosling A."/>
            <person name="Salamov A."/>
            <person name="Schmidt O."/>
            <person name="Schmutz J."/>
            <person name="Skrede I."/>
            <person name="Stenlid J."/>
            <person name="Wiebenga A."/>
            <person name="Xie X."/>
            <person name="Kuees U."/>
            <person name="Hibbett D.S."/>
            <person name="Hoffmeister D."/>
            <person name="Hoegberg N."/>
            <person name="Martin F."/>
            <person name="Grigoriev I.V."/>
            <person name="Watkinson S.C."/>
        </authorList>
    </citation>
    <scope>NUCLEOTIDE SEQUENCE [LARGE SCALE GENOMIC DNA]</scope>
    <source>
        <strain evidence="3">strain S7.3</strain>
    </source>
</reference>
<feature type="compositionally biased region" description="Basic and acidic residues" evidence="1">
    <location>
        <begin position="279"/>
        <end position="290"/>
    </location>
</feature>
<sequence>MHSCDCGIALDPPDNIVALSTDSVGQDNEGVNTRNTYNTTAVPASSLERGPGKTNNRALDSGKNNVEENVSFNTSSSEPLPNKIPRCVLMCTYLFQKEICLDVGVENLARGIVHPTSALLDSGANSIFIDQVWAEQIGLPLEKLDVSIPIYNIDGWTWLFKHNPEIDWQTGVVTLSHCPQECVNLGKPSHVCQNECLEKINASHVYKLKSLEKIDDDDDKVKPEEEIKRLVPPEYHDFWKVFFKHKSERFPEAKPWDHAIDLKDTFKPRKGHMIPLSAPEREEASSFIDK</sequence>
<evidence type="ECO:0000313" key="2">
    <source>
        <dbReference type="EMBL" id="EGN96235.1"/>
    </source>
</evidence>